<dbReference type="GO" id="GO:0042545">
    <property type="term" value="P:cell wall modification"/>
    <property type="evidence" value="ECO:0007669"/>
    <property type="project" value="InterPro"/>
</dbReference>
<keyword evidence="3" id="KW-0134">Cell wall</keyword>
<dbReference type="InterPro" id="IPR000070">
    <property type="entry name" value="Pectinesterase_cat"/>
</dbReference>
<evidence type="ECO:0000256" key="4">
    <source>
        <dbReference type="ARBA" id="ARBA00022801"/>
    </source>
</evidence>
<reference evidence="7 8" key="1">
    <citation type="submission" date="2019-08" db="EMBL/GenBank/DDBJ databases">
        <title>Draft genome sequences of two oriental melons (Cucumis melo L. var makuwa).</title>
        <authorList>
            <person name="Kwon S.-Y."/>
        </authorList>
    </citation>
    <scope>NUCLEOTIDE SEQUENCE [LARGE SCALE GENOMIC DNA]</scope>
    <source>
        <strain evidence="8">cv. SW 3</strain>
        <tissue evidence="7">Leaf</tissue>
    </source>
</reference>
<dbReference type="GO" id="GO:0030599">
    <property type="term" value="F:pectinesterase activity"/>
    <property type="evidence" value="ECO:0007669"/>
    <property type="project" value="InterPro"/>
</dbReference>
<dbReference type="InterPro" id="IPR011050">
    <property type="entry name" value="Pectin_lyase_fold/virulence"/>
</dbReference>
<comment type="subcellular location">
    <subcellularLocation>
        <location evidence="1">Secreted</location>
        <location evidence="1">Cell wall</location>
    </subcellularLocation>
</comment>
<keyword evidence="3" id="KW-0964">Secreted</keyword>
<dbReference type="OrthoDB" id="2019149at2759"/>
<dbReference type="EMBL" id="SSTE01008544">
    <property type="protein sequence ID" value="KAA0055283.1"/>
    <property type="molecule type" value="Genomic_DNA"/>
</dbReference>
<dbReference type="PANTHER" id="PTHR31707">
    <property type="entry name" value="PECTINESTERASE"/>
    <property type="match status" value="1"/>
</dbReference>
<dbReference type="SUPFAM" id="SSF51126">
    <property type="entry name" value="Pectin lyase-like"/>
    <property type="match status" value="1"/>
</dbReference>
<name>A0A5A7UH51_CUCMM</name>
<evidence type="ECO:0000256" key="3">
    <source>
        <dbReference type="ARBA" id="ARBA00022512"/>
    </source>
</evidence>
<evidence type="ECO:0000256" key="1">
    <source>
        <dbReference type="ARBA" id="ARBA00004191"/>
    </source>
</evidence>
<evidence type="ECO:0000256" key="2">
    <source>
        <dbReference type="ARBA" id="ARBA00005184"/>
    </source>
</evidence>
<evidence type="ECO:0000259" key="6">
    <source>
        <dbReference type="Pfam" id="PF01095"/>
    </source>
</evidence>
<dbReference type="STRING" id="1194695.A0A5A7UH51"/>
<dbReference type="AlphaFoldDB" id="A0A5A7UH51"/>
<dbReference type="Proteomes" id="UP000321393">
    <property type="component" value="Unassembled WGS sequence"/>
</dbReference>
<keyword evidence="5" id="KW-0063">Aspartyl esterase</keyword>
<feature type="domain" description="Pectinesterase catalytic" evidence="6">
    <location>
        <begin position="3"/>
        <end position="117"/>
    </location>
</feature>
<comment type="caution">
    <text evidence="7">The sequence shown here is derived from an EMBL/GenBank/DDBJ whole genome shotgun (WGS) entry which is preliminary data.</text>
</comment>
<dbReference type="Gene3D" id="2.160.20.10">
    <property type="entry name" value="Single-stranded right-handed beta-helix, Pectin lyase-like"/>
    <property type="match status" value="2"/>
</dbReference>
<evidence type="ECO:0000313" key="7">
    <source>
        <dbReference type="EMBL" id="KAA0055283.1"/>
    </source>
</evidence>
<comment type="pathway">
    <text evidence="2">Glycan metabolism; pectin degradation; 2-dehydro-3-deoxy-D-gluconate from pectin: step 1/5.</text>
</comment>
<evidence type="ECO:0000256" key="5">
    <source>
        <dbReference type="ARBA" id="ARBA00023085"/>
    </source>
</evidence>
<keyword evidence="4" id="KW-0378">Hydrolase</keyword>
<gene>
    <name evidence="7" type="ORF">E6C27_scaffold80G001260</name>
</gene>
<organism evidence="7 8">
    <name type="scientific">Cucumis melo var. makuwa</name>
    <name type="common">Oriental melon</name>
    <dbReference type="NCBI Taxonomy" id="1194695"/>
    <lineage>
        <taxon>Eukaryota</taxon>
        <taxon>Viridiplantae</taxon>
        <taxon>Streptophyta</taxon>
        <taxon>Embryophyta</taxon>
        <taxon>Tracheophyta</taxon>
        <taxon>Spermatophyta</taxon>
        <taxon>Magnoliopsida</taxon>
        <taxon>eudicotyledons</taxon>
        <taxon>Gunneridae</taxon>
        <taxon>Pentapetalae</taxon>
        <taxon>rosids</taxon>
        <taxon>fabids</taxon>
        <taxon>Cucurbitales</taxon>
        <taxon>Cucurbitaceae</taxon>
        <taxon>Benincaseae</taxon>
        <taxon>Cucumis</taxon>
    </lineage>
</organism>
<evidence type="ECO:0000313" key="8">
    <source>
        <dbReference type="Proteomes" id="UP000321393"/>
    </source>
</evidence>
<dbReference type="UniPathway" id="UPA00545">
    <property type="reaction ID" value="UER00823"/>
</dbReference>
<dbReference type="InterPro" id="IPR012334">
    <property type="entry name" value="Pectin_lyas_fold"/>
</dbReference>
<dbReference type="Pfam" id="PF01095">
    <property type="entry name" value="Pectinesterase"/>
    <property type="match status" value="2"/>
</dbReference>
<feature type="domain" description="Pectinesterase catalytic" evidence="6">
    <location>
        <begin position="150"/>
        <end position="209"/>
    </location>
</feature>
<protein>
    <submittedName>
        <fullName evidence="7">Pectinesterase/pectinesterase inhibitor 41</fullName>
    </submittedName>
</protein>
<accession>A0A5A7UH51</accession>
<sequence>MNHFKTIIDAIVAALDNSNTRFYIHVTPGTYHERLQIPPTKTFIALIGDNALTTIIVDDRSNARGFKTSDFATLTVNSNNFLAKSLTFENSAGPQNGQVVAVLDQARFTAYHKCRLYLWKCFNYVSKIVTSMPENQIDLSRSLLNPKNNNWLPETEIAASKANVKVYLDRPWRQYSRVVFMESFLNEEVLPEGWSEWLGVPTNNLFYGE</sequence>
<proteinExistence type="predicted"/>
<dbReference type="GO" id="GO:0045490">
    <property type="term" value="P:pectin catabolic process"/>
    <property type="evidence" value="ECO:0007669"/>
    <property type="project" value="UniProtKB-UniPathway"/>
</dbReference>